<dbReference type="InterPro" id="IPR052700">
    <property type="entry name" value="Carb_kinase_PfkB-like"/>
</dbReference>
<reference evidence="5 6" key="1">
    <citation type="submission" date="2020-02" db="EMBL/GenBank/DDBJ databases">
        <title>Draft genome sequence of two Spirosoma agri KCTC 52727 and Spirosoma terrae KCTC 52035.</title>
        <authorList>
            <person name="Rojas J."/>
            <person name="Ambika Manirajan B."/>
            <person name="Ratering S."/>
            <person name="Suarez C."/>
            <person name="Schnell S."/>
        </authorList>
    </citation>
    <scope>NUCLEOTIDE SEQUENCE [LARGE SCALE GENOMIC DNA]</scope>
    <source>
        <strain evidence="5 6">KCTC 52727</strain>
    </source>
</reference>
<dbReference type="RefSeq" id="WP_164043272.1">
    <property type="nucleotide sequence ID" value="NZ_JAAGNZ010000003.1"/>
</dbReference>
<keyword evidence="2" id="KW-0808">Transferase</keyword>
<dbReference type="InterPro" id="IPR011611">
    <property type="entry name" value="PfkB_dom"/>
</dbReference>
<comment type="similarity">
    <text evidence="1">Belongs to the carbohydrate kinase PfkB family.</text>
</comment>
<evidence type="ECO:0000256" key="2">
    <source>
        <dbReference type="ARBA" id="ARBA00022679"/>
    </source>
</evidence>
<protein>
    <submittedName>
        <fullName evidence="5">Sugar kinase</fullName>
    </submittedName>
</protein>
<evidence type="ECO:0000259" key="4">
    <source>
        <dbReference type="Pfam" id="PF00294"/>
    </source>
</evidence>
<dbReference type="GO" id="GO:0016301">
    <property type="term" value="F:kinase activity"/>
    <property type="evidence" value="ECO:0007669"/>
    <property type="project" value="UniProtKB-KW"/>
</dbReference>
<accession>A0A6M0IPB2</accession>
<dbReference type="SUPFAM" id="SSF53613">
    <property type="entry name" value="Ribokinase-like"/>
    <property type="match status" value="1"/>
</dbReference>
<dbReference type="EMBL" id="JAAGNZ010000003">
    <property type="protein sequence ID" value="NEU70098.1"/>
    <property type="molecule type" value="Genomic_DNA"/>
</dbReference>
<dbReference type="Gene3D" id="3.40.1190.20">
    <property type="match status" value="1"/>
</dbReference>
<comment type="caution">
    <text evidence="5">The sequence shown here is derived from an EMBL/GenBank/DDBJ whole genome shotgun (WGS) entry which is preliminary data.</text>
</comment>
<dbReference type="Proteomes" id="UP000477386">
    <property type="component" value="Unassembled WGS sequence"/>
</dbReference>
<keyword evidence="3 5" id="KW-0418">Kinase</keyword>
<dbReference type="Pfam" id="PF00294">
    <property type="entry name" value="PfkB"/>
    <property type="match status" value="1"/>
</dbReference>
<name>A0A6M0IPB2_9BACT</name>
<dbReference type="PANTHER" id="PTHR43320:SF2">
    <property type="entry name" value="2-DEHYDRO-3-DEOXYGLUCONOKINASE_2-DEHYDRO-3-DEOXYGALACTONOKINASE"/>
    <property type="match status" value="1"/>
</dbReference>
<gene>
    <name evidence="5" type="ORF">GK091_24690</name>
</gene>
<dbReference type="InterPro" id="IPR029056">
    <property type="entry name" value="Ribokinase-like"/>
</dbReference>
<proteinExistence type="inferred from homology"/>
<dbReference type="AlphaFoldDB" id="A0A6M0IPB2"/>
<feature type="domain" description="Carbohydrate kinase PfkB" evidence="4">
    <location>
        <begin position="1"/>
        <end position="324"/>
    </location>
</feature>
<evidence type="ECO:0000256" key="3">
    <source>
        <dbReference type="ARBA" id="ARBA00022777"/>
    </source>
</evidence>
<organism evidence="5 6">
    <name type="scientific">Spirosoma agri</name>
    <dbReference type="NCBI Taxonomy" id="1987381"/>
    <lineage>
        <taxon>Bacteria</taxon>
        <taxon>Pseudomonadati</taxon>
        <taxon>Bacteroidota</taxon>
        <taxon>Cytophagia</taxon>
        <taxon>Cytophagales</taxon>
        <taxon>Cytophagaceae</taxon>
        <taxon>Spirosoma</taxon>
    </lineage>
</organism>
<dbReference type="CDD" id="cd01166">
    <property type="entry name" value="KdgK"/>
    <property type="match status" value="1"/>
</dbReference>
<evidence type="ECO:0000256" key="1">
    <source>
        <dbReference type="ARBA" id="ARBA00010688"/>
    </source>
</evidence>
<sequence>MSRVVCFGELLLRFSPALNGDWLQTGMMPVHVGGAELNVARALAHWNIPVGYSSVVPATVLGDEVVTFVQQQGVDTTRMLRSNDRIGTYYLPQGADLKSAGVIYDRAESGFARLMPSQIDWDTLLGDADWLHMSAISPALTANAAAVCLELVKTASAKGITISIDLNYRAKLWQYGVSPLIVIPGLVEYCDIVMGNIWAANALLGIPLADSIHEESTQSDFLAHAMTTSQTIQERFPRCKAVANTFRFDVPPTGLRYYTTLYSGGQQHVSHELYTSTVVDRVGSGDCYMAGLIYGFRHQLSPQQIVDFATQAAFGKLQESGDATRQTVKQIQARSTGSLSYS</sequence>
<dbReference type="PANTHER" id="PTHR43320">
    <property type="entry name" value="SUGAR KINASE"/>
    <property type="match status" value="1"/>
</dbReference>
<keyword evidence="6" id="KW-1185">Reference proteome</keyword>
<evidence type="ECO:0000313" key="5">
    <source>
        <dbReference type="EMBL" id="NEU70098.1"/>
    </source>
</evidence>
<evidence type="ECO:0000313" key="6">
    <source>
        <dbReference type="Proteomes" id="UP000477386"/>
    </source>
</evidence>